<feature type="region of interest" description="Disordered" evidence="1">
    <location>
        <begin position="1"/>
        <end position="44"/>
    </location>
</feature>
<dbReference type="EMBL" id="CP012672">
    <property type="protein sequence ID" value="AUX32215.1"/>
    <property type="molecule type" value="Genomic_DNA"/>
</dbReference>
<dbReference type="SUPFAM" id="SSF109604">
    <property type="entry name" value="HD-domain/PDEase-like"/>
    <property type="match status" value="1"/>
</dbReference>
<evidence type="ECO:0000313" key="2">
    <source>
        <dbReference type="EMBL" id="AUX32215.1"/>
    </source>
</evidence>
<dbReference type="RefSeq" id="WP_207217910.1">
    <property type="nucleotide sequence ID" value="NZ_CP012672.1"/>
</dbReference>
<feature type="compositionally biased region" description="Low complexity" evidence="1">
    <location>
        <begin position="32"/>
        <end position="43"/>
    </location>
</feature>
<reference evidence="2 3" key="1">
    <citation type="submission" date="2015-09" db="EMBL/GenBank/DDBJ databases">
        <title>Sorangium comparison.</title>
        <authorList>
            <person name="Zaburannyi N."/>
            <person name="Bunk B."/>
            <person name="Overmann J."/>
            <person name="Mueller R."/>
        </authorList>
    </citation>
    <scope>NUCLEOTIDE SEQUENCE [LARGE SCALE GENOMIC DNA]</scope>
    <source>
        <strain evidence="2 3">So ce836</strain>
    </source>
</reference>
<name>A0A4P2QQ03_SORCE</name>
<accession>A0A4P2QQ03</accession>
<sequence>MTAPARPGGAGAASEAGEAPAGAAEEARADADAGGAPPEAPGGLVLPEPLWSAVRAAYGEPGRAYHDLAHVREVLRRVAEVGRDVGWRRPREVFLAALFHDAVYAPGRRDNEERSAELAREAVARWLPGEGLDEGLIARLILLTARHGSLAPADVGEDEALFLDCDMAILGSDAAAFDAYDRAIAAEYGAVPPERYAAGRRAFFERLLAAEHIFLSPYFRGRLEARARDNLRRKLGVGS</sequence>
<protein>
    <recommendedName>
        <fullName evidence="4">Metal-dependent HD superfamily phosphohydrolase</fullName>
    </recommendedName>
</protein>
<dbReference type="PIRSF" id="PIRSF035170">
    <property type="entry name" value="HD_phosphohydro"/>
    <property type="match status" value="1"/>
</dbReference>
<dbReference type="AlphaFoldDB" id="A0A4P2QQ03"/>
<organism evidence="2 3">
    <name type="scientific">Sorangium cellulosum</name>
    <name type="common">Polyangium cellulosum</name>
    <dbReference type="NCBI Taxonomy" id="56"/>
    <lineage>
        <taxon>Bacteria</taxon>
        <taxon>Pseudomonadati</taxon>
        <taxon>Myxococcota</taxon>
        <taxon>Polyangia</taxon>
        <taxon>Polyangiales</taxon>
        <taxon>Polyangiaceae</taxon>
        <taxon>Sorangium</taxon>
    </lineage>
</organism>
<evidence type="ECO:0008006" key="4">
    <source>
        <dbReference type="Google" id="ProtNLM"/>
    </source>
</evidence>
<dbReference type="InterPro" id="IPR009218">
    <property type="entry name" value="HD_phosphohydro"/>
</dbReference>
<proteinExistence type="predicted"/>
<feature type="compositionally biased region" description="Low complexity" evidence="1">
    <location>
        <begin position="1"/>
        <end position="24"/>
    </location>
</feature>
<evidence type="ECO:0000313" key="3">
    <source>
        <dbReference type="Proteomes" id="UP000295497"/>
    </source>
</evidence>
<gene>
    <name evidence="2" type="ORF">SOCE836_043520</name>
</gene>
<dbReference type="Proteomes" id="UP000295497">
    <property type="component" value="Chromosome"/>
</dbReference>
<dbReference type="PANTHER" id="PTHR21174:SF0">
    <property type="entry name" value="HD PHOSPHOHYDROLASE FAMILY PROTEIN-RELATED"/>
    <property type="match status" value="1"/>
</dbReference>
<dbReference type="PANTHER" id="PTHR21174">
    <property type="match status" value="1"/>
</dbReference>
<evidence type="ECO:0000256" key="1">
    <source>
        <dbReference type="SAM" id="MobiDB-lite"/>
    </source>
</evidence>
<dbReference type="Gene3D" id="1.10.3210.10">
    <property type="entry name" value="Hypothetical protein af1432"/>
    <property type="match status" value="1"/>
</dbReference>